<dbReference type="InterPro" id="IPR001094">
    <property type="entry name" value="Flavdoxin-like"/>
</dbReference>
<dbReference type="SUPFAM" id="SSF63380">
    <property type="entry name" value="Riboflavin synthase domain-like"/>
    <property type="match status" value="1"/>
</dbReference>
<dbReference type="EMBL" id="DS469607">
    <property type="protein sequence ID" value="EDO39440.1"/>
    <property type="molecule type" value="Genomic_DNA"/>
</dbReference>
<dbReference type="PROSITE" id="PS60001">
    <property type="entry name" value="NOS"/>
    <property type="match status" value="1"/>
</dbReference>
<evidence type="ECO:0000256" key="13">
    <source>
        <dbReference type="PIRSR" id="PIRSR000333-1"/>
    </source>
</evidence>
<keyword evidence="17" id="KW-1185">Reference proteome</keyword>
<evidence type="ECO:0000256" key="12">
    <source>
        <dbReference type="PIRNR" id="PIRNR000333"/>
    </source>
</evidence>
<dbReference type="Gene3D" id="3.90.440.10">
    <property type="entry name" value="Nitric Oxide Synthase,Heme Domain,Chain A domain 2"/>
    <property type="match status" value="1"/>
</dbReference>
<dbReference type="PRINTS" id="PR00369">
    <property type="entry name" value="FLAVODOXIN"/>
</dbReference>
<dbReference type="Gene3D" id="3.40.50.80">
    <property type="entry name" value="Nucleotide-binding domain of ferredoxin-NADP reductase (FNR) module"/>
    <property type="match status" value="1"/>
</dbReference>
<dbReference type="CDD" id="cd06202">
    <property type="entry name" value="Nitric_oxide_synthase"/>
    <property type="match status" value="1"/>
</dbReference>
<keyword evidence="9 12" id="KW-0112">Calmodulin-binding</keyword>
<gene>
    <name evidence="16" type="ORF">NEMVEDRAFT_v1g110599</name>
</gene>
<dbReference type="SUPFAM" id="SSF52343">
    <property type="entry name" value="Ferredoxin reductase-like, C-terminal NADP-linked domain"/>
    <property type="match status" value="1"/>
</dbReference>
<dbReference type="PROSITE" id="PS51384">
    <property type="entry name" value="FAD_FR"/>
    <property type="match status" value="1"/>
</dbReference>
<dbReference type="InterPro" id="IPR036119">
    <property type="entry name" value="NOS_N_sf"/>
</dbReference>
<comment type="cofactor">
    <cofactor evidence="12">
        <name>FAD</name>
        <dbReference type="ChEBI" id="CHEBI:57692"/>
    </cofactor>
    <text evidence="12">Binds 1 FAD.</text>
</comment>
<dbReference type="GO" id="GO:0050661">
    <property type="term" value="F:NADP binding"/>
    <property type="evidence" value="ECO:0007669"/>
    <property type="project" value="InterPro"/>
</dbReference>
<dbReference type="SUPFAM" id="SSF52218">
    <property type="entry name" value="Flavoproteins"/>
    <property type="match status" value="1"/>
</dbReference>
<evidence type="ECO:0000256" key="10">
    <source>
        <dbReference type="ARBA" id="ARBA00023002"/>
    </source>
</evidence>
<keyword evidence="3 12" id="KW-0349">Heme</keyword>
<sequence length="1118" mass="125752">MNGVASGILRCPFSQFSEHAKSPKYVKLKNWVTGQQYTDTLHQKSKTRMHCTAARCEGSLMRPYGGENPSPRPYGIPRPKEEVREHAVDFLEQYYTSMKMNNSPAHEKRLAEVLKDIEATGSYDLTEKELMFGARMAWRNASRCIGRIQWNRLHLFDARDVFTARGMYEAIIRHIKYGTNKGNIRSTITVFPHRREPHKDFRVWNTQLIQYAGYKQPDGSVIGDPAGLELTEICVALGWKPKGGRFDVLPLVLQAGGERPEYFEIPEDLILEVKLKHPKYDWFEELGLRWYALPAVSCLCLDVGGIEFPGCPFNGWYMVTEIGARDLGDPCRYNMLEPVAKKLGLDTKSNASLWKDISCVEINVAVLYSFQATGVTITDHHTASETFMKHFENETKLRGGCPGDWVWVVPPLSGSVSPVFHQEMLNYMLKPSYEYQDDPWKHYKITTAESNSDRKKLSFKEVAKAVKFSANLMGKAMAKRTKAIILYATETGKSESYARMLADLFLHAFDPKVMRMDEYPHPEMENEQLILIVTSTFGNGDPPENGEVSTINPLDSASQQRIIEDQMFGLGSRAYPNFCAFARSLDKIIQELGAEQIHKCGEGDELAGQEESFKTWAKQVFKAACDTFCVGEMVNVAEADESLNTLSSGWSPGKYRFTSVKEELQDVCKSIASVNNKPIVGAKVKSVKKLQSADSSRSTILLKLDTSPAAEFHYNPGDHLSVFPCNRRELVQSLIDRLCEAPDPDQPIKLEVCQETSGKRPFGKTKKWTPVDRLPTPTTVREAFSRFIDIAGTPTPQILKSLASLATNPKDREALETLGKGDNHYDDWKYEKQSNIVEVLEEFPSVNVEAEMLLTQLPLLQPRFYSISSSQDFSPNEVHLTVAVVQYNKREGKGPVHYGVCSTWFNGLKPGDIVPCFVRKAHSFHLPDDGSLPIIMVGPGTGIAPFRSFWQQRQYDIVKKPSPVPKPRDAAPGSGWGDMVLYFGCRCSTLDDIYQEETKTAHQDGALAAVRTALSREPGHVKQYVQDLLKEDADAIIDKLVGQGAHLYTCGDVSMAADVCRTIQKLLEEYAAMTQQEAQEFIDNLKSSGRYHEDIFGVTLRTREVTNRVRTAARKYVV</sequence>
<evidence type="ECO:0000259" key="14">
    <source>
        <dbReference type="PROSITE" id="PS50902"/>
    </source>
</evidence>
<dbReference type="GO" id="GO:0032496">
    <property type="term" value="P:response to lipopolysaccharide"/>
    <property type="evidence" value="ECO:0000318"/>
    <property type="project" value="GO_Central"/>
</dbReference>
<dbReference type="Gene3D" id="3.90.340.10">
    <property type="entry name" value="Nitric Oxide Synthase, Chain A, domain 1"/>
    <property type="match status" value="1"/>
</dbReference>
<dbReference type="AlphaFoldDB" id="A7SA75"/>
<dbReference type="GO" id="GO:0046872">
    <property type="term" value="F:metal ion binding"/>
    <property type="evidence" value="ECO:0007669"/>
    <property type="project" value="UniProtKB-KW"/>
</dbReference>
<dbReference type="InterPro" id="IPR044943">
    <property type="entry name" value="NOS_dom_1"/>
</dbReference>
<dbReference type="FunFam" id="1.20.990.10:FF:000002">
    <property type="entry name" value="Nitric oxide synthase"/>
    <property type="match status" value="1"/>
</dbReference>
<dbReference type="PhylomeDB" id="A7SA75"/>
<dbReference type="InParanoid" id="A7SA75"/>
<dbReference type="SUPFAM" id="SSF56512">
    <property type="entry name" value="Nitric oxide (NO) synthase oxygenase domain"/>
    <property type="match status" value="1"/>
</dbReference>
<dbReference type="GO" id="GO:0004517">
    <property type="term" value="F:nitric-oxide synthase activity"/>
    <property type="evidence" value="ECO:0000318"/>
    <property type="project" value="GO_Central"/>
</dbReference>
<keyword evidence="8 12" id="KW-0521">NADP</keyword>
<dbReference type="GO" id="GO:0010181">
    <property type="term" value="F:FMN binding"/>
    <property type="evidence" value="ECO:0000318"/>
    <property type="project" value="GO_Central"/>
</dbReference>
<evidence type="ECO:0000256" key="6">
    <source>
        <dbReference type="ARBA" id="ARBA00022723"/>
    </source>
</evidence>
<accession>A7SA75</accession>
<dbReference type="GO" id="GO:0005516">
    <property type="term" value="F:calmodulin binding"/>
    <property type="evidence" value="ECO:0007669"/>
    <property type="project" value="UniProtKB-KW"/>
</dbReference>
<evidence type="ECO:0000256" key="7">
    <source>
        <dbReference type="ARBA" id="ARBA00022827"/>
    </source>
</evidence>
<dbReference type="PANTHER" id="PTHR43410">
    <property type="entry name" value="NITRIC OXIDE SYNTHASE OXYGENASE"/>
    <property type="match status" value="1"/>
</dbReference>
<dbReference type="OMA" id="QVFDCRQ"/>
<dbReference type="Pfam" id="PF00667">
    <property type="entry name" value="FAD_binding_1"/>
    <property type="match status" value="1"/>
</dbReference>
<evidence type="ECO:0000256" key="3">
    <source>
        <dbReference type="ARBA" id="ARBA00022617"/>
    </source>
</evidence>
<dbReference type="GO" id="GO:0009725">
    <property type="term" value="P:response to hormone"/>
    <property type="evidence" value="ECO:0000318"/>
    <property type="project" value="GO_Central"/>
</dbReference>
<dbReference type="Gene3D" id="1.20.990.10">
    <property type="entry name" value="NADPH-cytochrome p450 Reductase, Chain A, domain 3"/>
    <property type="match status" value="1"/>
</dbReference>
<dbReference type="InterPro" id="IPR004030">
    <property type="entry name" value="NOS_N"/>
</dbReference>
<dbReference type="Pfam" id="PF00258">
    <property type="entry name" value="Flavodoxin_1"/>
    <property type="match status" value="1"/>
</dbReference>
<dbReference type="PANTHER" id="PTHR43410:SF1">
    <property type="entry name" value="NITRIC OXIDE SYNTHASE"/>
    <property type="match status" value="1"/>
</dbReference>
<keyword evidence="4" id="KW-0285">Flavoprotein</keyword>
<keyword evidence="5 12" id="KW-0288">FMN</keyword>
<evidence type="ECO:0000313" key="17">
    <source>
        <dbReference type="Proteomes" id="UP000001593"/>
    </source>
</evidence>
<dbReference type="EC" id="1.14.13.39" evidence="12"/>
<dbReference type="PRINTS" id="PR00371">
    <property type="entry name" value="FPNCR"/>
</dbReference>
<evidence type="ECO:0000256" key="2">
    <source>
        <dbReference type="ARBA" id="ARBA00006267"/>
    </source>
</evidence>
<dbReference type="InterPro" id="IPR017938">
    <property type="entry name" value="Riboflavin_synthase-like_b-brl"/>
</dbReference>
<dbReference type="InterPro" id="IPR003097">
    <property type="entry name" value="CysJ-like_FAD-binding"/>
</dbReference>
<dbReference type="Pfam" id="PF02898">
    <property type="entry name" value="NO_synthase"/>
    <property type="match status" value="1"/>
</dbReference>
<dbReference type="STRING" id="45351.A7SA75"/>
<dbReference type="InterPro" id="IPR044944">
    <property type="entry name" value="NOS_dom_3"/>
</dbReference>
<comment type="catalytic activity">
    <reaction evidence="12">
        <text>2 L-arginine + 3 NADPH + 4 O2 + H(+) = 2 L-citrulline + 2 nitric oxide + 3 NADP(+) + 4 H2O</text>
        <dbReference type="Rhea" id="RHEA:19897"/>
        <dbReference type="ChEBI" id="CHEBI:15377"/>
        <dbReference type="ChEBI" id="CHEBI:15378"/>
        <dbReference type="ChEBI" id="CHEBI:15379"/>
        <dbReference type="ChEBI" id="CHEBI:16480"/>
        <dbReference type="ChEBI" id="CHEBI:32682"/>
        <dbReference type="ChEBI" id="CHEBI:57743"/>
        <dbReference type="ChEBI" id="CHEBI:57783"/>
        <dbReference type="ChEBI" id="CHEBI:58349"/>
        <dbReference type="EC" id="1.14.13.39"/>
    </reaction>
</comment>
<dbReference type="CDD" id="cd00795">
    <property type="entry name" value="NOS_oxygenase_euk"/>
    <property type="match status" value="1"/>
</dbReference>
<evidence type="ECO:0000313" key="16">
    <source>
        <dbReference type="EMBL" id="EDO39440.1"/>
    </source>
</evidence>
<dbReference type="InterPro" id="IPR039261">
    <property type="entry name" value="FNR_nucleotide-bd"/>
</dbReference>
<dbReference type="PIRSF" id="PIRSF000333">
    <property type="entry name" value="NOS"/>
    <property type="match status" value="1"/>
</dbReference>
<dbReference type="eggNOG" id="KOG1158">
    <property type="taxonomic scope" value="Eukaryota"/>
</dbReference>
<proteinExistence type="inferred from homology"/>
<dbReference type="Gene3D" id="3.40.50.360">
    <property type="match status" value="1"/>
</dbReference>
<evidence type="ECO:0000256" key="11">
    <source>
        <dbReference type="ARBA" id="ARBA00023004"/>
    </source>
</evidence>
<dbReference type="InterPro" id="IPR008254">
    <property type="entry name" value="Flavodoxin/NO_synth"/>
</dbReference>
<dbReference type="GO" id="GO:1903522">
    <property type="term" value="P:regulation of blood circulation"/>
    <property type="evidence" value="ECO:0007669"/>
    <property type="project" value="UniProtKB-ARBA"/>
</dbReference>
<dbReference type="InterPro" id="IPR017927">
    <property type="entry name" value="FAD-bd_FR_type"/>
</dbReference>
<dbReference type="InterPro" id="IPR050607">
    <property type="entry name" value="NOS"/>
</dbReference>
<keyword evidence="6 12" id="KW-0479">Metal-binding</keyword>
<feature type="domain" description="FAD-binding FR-type" evidence="15">
    <location>
        <begin position="677"/>
        <end position="927"/>
    </location>
</feature>
<dbReference type="PROSITE" id="PS50902">
    <property type="entry name" value="FLAVODOXIN_LIKE"/>
    <property type="match status" value="1"/>
</dbReference>
<comment type="function">
    <text evidence="12">Produces nitric oxide (NO) which is a messenger molecule with diverse functions.</text>
</comment>
<organism evidence="16 17">
    <name type="scientific">Nematostella vectensis</name>
    <name type="common">Starlet sea anemone</name>
    <dbReference type="NCBI Taxonomy" id="45351"/>
    <lineage>
        <taxon>Eukaryota</taxon>
        <taxon>Metazoa</taxon>
        <taxon>Cnidaria</taxon>
        <taxon>Anthozoa</taxon>
        <taxon>Hexacorallia</taxon>
        <taxon>Actiniaria</taxon>
        <taxon>Edwardsiidae</taxon>
        <taxon>Nematostella</taxon>
    </lineage>
</organism>
<dbReference type="GO" id="GO:0005886">
    <property type="term" value="C:plasma membrane"/>
    <property type="evidence" value="ECO:0000318"/>
    <property type="project" value="GO_Central"/>
</dbReference>
<feature type="domain" description="Flavodoxin-like" evidence="14">
    <location>
        <begin position="483"/>
        <end position="621"/>
    </location>
</feature>
<evidence type="ECO:0000256" key="9">
    <source>
        <dbReference type="ARBA" id="ARBA00022860"/>
    </source>
</evidence>
<dbReference type="Pfam" id="PF00175">
    <property type="entry name" value="NAD_binding_1"/>
    <property type="match status" value="1"/>
</dbReference>
<dbReference type="GO" id="GO:0050660">
    <property type="term" value="F:flavin adenine dinucleotide binding"/>
    <property type="evidence" value="ECO:0000318"/>
    <property type="project" value="GO_Central"/>
</dbReference>
<dbReference type="InterPro" id="IPR023173">
    <property type="entry name" value="NADPH_Cyt_P450_Rdtase_alpha"/>
</dbReference>
<evidence type="ECO:0000256" key="4">
    <source>
        <dbReference type="ARBA" id="ARBA00022630"/>
    </source>
</evidence>
<evidence type="ECO:0000256" key="1">
    <source>
        <dbReference type="ARBA" id="ARBA00001970"/>
    </source>
</evidence>
<keyword evidence="11 12" id="KW-0408">Iron</keyword>
<feature type="binding site" description="axial binding residue" evidence="13">
    <location>
        <position position="144"/>
    </location>
    <ligand>
        <name>heme b</name>
        <dbReference type="ChEBI" id="CHEBI:60344"/>
    </ligand>
    <ligandPart>
        <name>Fe</name>
        <dbReference type="ChEBI" id="CHEBI:18248"/>
    </ligandPart>
</feature>
<evidence type="ECO:0000259" key="15">
    <source>
        <dbReference type="PROSITE" id="PS51384"/>
    </source>
</evidence>
<dbReference type="InterPro" id="IPR029039">
    <property type="entry name" value="Flavoprotein-like_sf"/>
</dbReference>
<dbReference type="Proteomes" id="UP000001593">
    <property type="component" value="Unassembled WGS sequence"/>
</dbReference>
<reference evidence="16 17" key="1">
    <citation type="journal article" date="2007" name="Science">
        <title>Sea anemone genome reveals ancestral eumetazoan gene repertoire and genomic organization.</title>
        <authorList>
            <person name="Putnam N.H."/>
            <person name="Srivastava M."/>
            <person name="Hellsten U."/>
            <person name="Dirks B."/>
            <person name="Chapman J."/>
            <person name="Salamov A."/>
            <person name="Terry A."/>
            <person name="Shapiro H."/>
            <person name="Lindquist E."/>
            <person name="Kapitonov V.V."/>
            <person name="Jurka J."/>
            <person name="Genikhovich G."/>
            <person name="Grigoriev I.V."/>
            <person name="Lucas S.M."/>
            <person name="Steele R.E."/>
            <person name="Finnerty J.R."/>
            <person name="Technau U."/>
            <person name="Martindale M.Q."/>
            <person name="Rokhsar D.S."/>
        </authorList>
    </citation>
    <scope>NUCLEOTIDE SEQUENCE [LARGE SCALE GENOMIC DNA]</scope>
    <source>
        <strain evidence="17">CH2 X CH6</strain>
    </source>
</reference>
<dbReference type="InterPro" id="IPR001433">
    <property type="entry name" value="OxRdtase_FAD/NAD-bd"/>
</dbReference>
<comment type="cofactor">
    <cofactor evidence="1 12">
        <name>heme b</name>
        <dbReference type="ChEBI" id="CHEBI:60344"/>
    </cofactor>
</comment>
<protein>
    <recommendedName>
        <fullName evidence="12">Nitric oxide synthase</fullName>
        <ecNumber evidence="12">1.14.13.39</ecNumber>
    </recommendedName>
</protein>
<dbReference type="Gene3D" id="3.90.1230.10">
    <property type="entry name" value="Nitric Oxide Synthase, Chain A, domain 3"/>
    <property type="match status" value="1"/>
</dbReference>
<comment type="similarity">
    <text evidence="2 12">Belongs to the NOS family.</text>
</comment>
<dbReference type="HOGENOM" id="CLU_001570_16_0_1"/>
<dbReference type="FunFam" id="3.40.50.360:FF:000019">
    <property type="entry name" value="Nitric oxide synthase"/>
    <property type="match status" value="1"/>
</dbReference>
<keyword evidence="7 12" id="KW-0274">FAD</keyword>
<evidence type="ECO:0000256" key="8">
    <source>
        <dbReference type="ARBA" id="ARBA00022857"/>
    </source>
</evidence>
<comment type="cofactor">
    <cofactor evidence="12">
        <name>FMN</name>
        <dbReference type="ChEBI" id="CHEBI:58210"/>
    </cofactor>
    <text evidence="12">Binds 1 FMN.</text>
</comment>
<name>A7SA75_NEMVE</name>
<dbReference type="FunFam" id="3.40.50.80:FF:000003">
    <property type="entry name" value="Nitric oxide synthase"/>
    <property type="match status" value="1"/>
</dbReference>
<dbReference type="GO" id="GO:0007263">
    <property type="term" value="P:nitric oxide mediated signal transduction"/>
    <property type="evidence" value="ECO:0000318"/>
    <property type="project" value="GO_Central"/>
</dbReference>
<dbReference type="InterPro" id="IPR001709">
    <property type="entry name" value="Flavoprot_Pyr_Nucl_cyt_Rdtase"/>
</dbReference>
<evidence type="ECO:0000256" key="5">
    <source>
        <dbReference type="ARBA" id="ARBA00022643"/>
    </source>
</evidence>
<dbReference type="GO" id="GO:0020037">
    <property type="term" value="F:heme binding"/>
    <property type="evidence" value="ECO:0007669"/>
    <property type="project" value="InterPro"/>
</dbReference>
<dbReference type="InterPro" id="IPR012144">
    <property type="entry name" value="NOS_euk"/>
</dbReference>
<dbReference type="InterPro" id="IPR044940">
    <property type="entry name" value="NOS_dom_2"/>
</dbReference>
<dbReference type="FunFam" id="3.90.440.10:FF:000001">
    <property type="entry name" value="Endothelial nitric oxide synthase"/>
    <property type="match status" value="1"/>
</dbReference>
<dbReference type="GO" id="GO:0005634">
    <property type="term" value="C:nucleus"/>
    <property type="evidence" value="ECO:0000318"/>
    <property type="project" value="GO_Central"/>
</dbReference>
<dbReference type="GO" id="GO:0005829">
    <property type="term" value="C:cytosol"/>
    <property type="evidence" value="ECO:0000318"/>
    <property type="project" value="GO_Central"/>
</dbReference>
<dbReference type="Gene3D" id="2.40.30.10">
    <property type="entry name" value="Translation factors"/>
    <property type="match status" value="1"/>
</dbReference>
<dbReference type="GO" id="GO:0006809">
    <property type="term" value="P:nitric oxide biosynthetic process"/>
    <property type="evidence" value="ECO:0000318"/>
    <property type="project" value="GO_Central"/>
</dbReference>
<keyword evidence="10 12" id="KW-0560">Oxidoreductase</keyword>
<dbReference type="GO" id="GO:0006527">
    <property type="term" value="P:L-arginine catabolic process"/>
    <property type="evidence" value="ECO:0000318"/>
    <property type="project" value="GO_Central"/>
</dbReference>